<keyword evidence="3" id="KW-1185">Reference proteome</keyword>
<accession>A0A2M9CRF8</accession>
<organism evidence="2 3">
    <name type="scientific">Thermoflavifilum aggregans</name>
    <dbReference type="NCBI Taxonomy" id="454188"/>
    <lineage>
        <taxon>Bacteria</taxon>
        <taxon>Pseudomonadati</taxon>
        <taxon>Bacteroidota</taxon>
        <taxon>Chitinophagia</taxon>
        <taxon>Chitinophagales</taxon>
        <taxon>Chitinophagaceae</taxon>
        <taxon>Thermoflavifilum</taxon>
    </lineage>
</organism>
<dbReference type="OrthoDB" id="1065544at2"/>
<dbReference type="AlphaFoldDB" id="A0A2M9CRF8"/>
<evidence type="ECO:0000259" key="1">
    <source>
        <dbReference type="Pfam" id="PF13115"/>
    </source>
</evidence>
<evidence type="ECO:0000313" key="3">
    <source>
        <dbReference type="Proteomes" id="UP000230000"/>
    </source>
</evidence>
<sequence length="277" mass="30751">MRTHSISLAVSIFLLMVVSYTSCKKDNNTSPAQPAGILATTMSDTKYQVKLYTSDGRLYTGYNQIELQILDATGNVVRPDQVAWKPVMHMMNMMHSCPASELSAASNYYQGYLIFQMPSDSLEYWELSVIISQGAVQDTLTGRLQVQPSSLTRVVTFQGADQKKYVLALVAPSKPKIGMNEMIAALYTMVSMYDFEPVDSDTIRIDPRMPDMGNHSSPNNTPLTEGTDGLYHGQLNLTMTGYWKINLQLVNSAGNVLKGEPVTDQNPASSIYFEIQF</sequence>
<gene>
    <name evidence="2" type="ORF">BXY57_0052</name>
</gene>
<proteinExistence type="predicted"/>
<evidence type="ECO:0000313" key="2">
    <source>
        <dbReference type="EMBL" id="PJJ74494.1"/>
    </source>
</evidence>
<name>A0A2M9CRF8_9BACT</name>
<dbReference type="InterPro" id="IPR032693">
    <property type="entry name" value="YtkA-like_dom"/>
</dbReference>
<dbReference type="RefSeq" id="WP_100313213.1">
    <property type="nucleotide sequence ID" value="NZ_PGFG01000001.1"/>
</dbReference>
<protein>
    <submittedName>
        <fullName evidence="2">YtkA-like protein</fullName>
    </submittedName>
</protein>
<dbReference type="Proteomes" id="UP000230000">
    <property type="component" value="Unassembled WGS sequence"/>
</dbReference>
<comment type="caution">
    <text evidence="2">The sequence shown here is derived from an EMBL/GenBank/DDBJ whole genome shotgun (WGS) entry which is preliminary data.</text>
</comment>
<dbReference type="EMBL" id="PGFG01000001">
    <property type="protein sequence ID" value="PJJ74494.1"/>
    <property type="molecule type" value="Genomic_DNA"/>
</dbReference>
<reference evidence="2 3" key="1">
    <citation type="submission" date="2017-11" db="EMBL/GenBank/DDBJ databases">
        <title>Genomic Encyclopedia of Archaeal and Bacterial Type Strains, Phase II (KMG-II): From Individual Species to Whole Genera.</title>
        <authorList>
            <person name="Goeker M."/>
        </authorList>
    </citation>
    <scope>NUCLEOTIDE SEQUENCE [LARGE SCALE GENOMIC DNA]</scope>
    <source>
        <strain evidence="2 3">DSM 27268</strain>
    </source>
</reference>
<feature type="domain" description="YtkA-like" evidence="1">
    <location>
        <begin position="161"/>
        <end position="247"/>
    </location>
</feature>
<dbReference type="Pfam" id="PF13115">
    <property type="entry name" value="YtkA"/>
    <property type="match status" value="1"/>
</dbReference>